<evidence type="ECO:0000313" key="1">
    <source>
        <dbReference type="EMBL" id="KPL81206.1"/>
    </source>
</evidence>
<dbReference type="SUPFAM" id="SSF109604">
    <property type="entry name" value="HD-domain/PDEase-like"/>
    <property type="match status" value="1"/>
</dbReference>
<reference evidence="1 2" key="1">
    <citation type="submission" date="2015-07" db="EMBL/GenBank/DDBJ databases">
        <title>Whole genome sequence of Herpetosiphon geysericola DSM 7119.</title>
        <authorList>
            <person name="Hemp J."/>
            <person name="Ward L.M."/>
            <person name="Pace L.A."/>
            <person name="Fischer W.W."/>
        </authorList>
    </citation>
    <scope>NUCLEOTIDE SEQUENCE [LARGE SCALE GENOMIC DNA]</scope>
    <source>
        <strain evidence="1 2">DSM 7119</strain>
    </source>
</reference>
<proteinExistence type="predicted"/>
<organism evidence="1 2">
    <name type="scientific">Herpetosiphon geysericola</name>
    <dbReference type="NCBI Taxonomy" id="70996"/>
    <lineage>
        <taxon>Bacteria</taxon>
        <taxon>Bacillati</taxon>
        <taxon>Chloroflexota</taxon>
        <taxon>Chloroflexia</taxon>
        <taxon>Herpetosiphonales</taxon>
        <taxon>Herpetosiphonaceae</taxon>
        <taxon>Herpetosiphon</taxon>
    </lineage>
</organism>
<comment type="caution">
    <text evidence="1">The sequence shown here is derived from an EMBL/GenBank/DDBJ whole genome shotgun (WGS) entry which is preliminary data.</text>
</comment>
<dbReference type="RefSeq" id="WP_054536462.1">
    <property type="nucleotide sequence ID" value="NZ_LGKP01000035.1"/>
</dbReference>
<evidence type="ECO:0008006" key="3">
    <source>
        <dbReference type="Google" id="ProtNLM"/>
    </source>
</evidence>
<keyword evidence="2" id="KW-1185">Reference proteome</keyword>
<protein>
    <recommendedName>
        <fullName evidence="3">HD/PDEase domain-containing protein</fullName>
    </recommendedName>
</protein>
<dbReference type="Gene3D" id="1.10.3210.10">
    <property type="entry name" value="Hypothetical protein af1432"/>
    <property type="match status" value="1"/>
</dbReference>
<dbReference type="Proteomes" id="UP000050277">
    <property type="component" value="Unassembled WGS sequence"/>
</dbReference>
<sequence length="233" mass="26908">MQHLPTEALLARLRATHLGSAVEPALQLAVERNAGRMRPLSDQPYLYHLVEVALQIFEVFGIRDEIATVIALWHDLLEDDQISRDELLQYINTRPALVRLGDLLPLLDGLNRHNKTTEQYYSTIAILPPQAFWVKTSDLLSNTRPMPLLDWQRLKPRWIAKYSVELAREVLDVGRFEQKRAYPTIRNALLDVQQRLLSGLQNDEDRWHEIAAYDPRFISSAQRLLNLELGSRA</sequence>
<name>A0A0P6XDU7_9CHLR</name>
<accession>A0A0P6XDU7</accession>
<dbReference type="EMBL" id="LGKP01000035">
    <property type="protein sequence ID" value="KPL81206.1"/>
    <property type="molecule type" value="Genomic_DNA"/>
</dbReference>
<dbReference type="AlphaFoldDB" id="A0A0P6XDU7"/>
<gene>
    <name evidence="1" type="ORF">SE18_21170</name>
</gene>
<evidence type="ECO:0000313" key="2">
    <source>
        <dbReference type="Proteomes" id="UP000050277"/>
    </source>
</evidence>
<dbReference type="OrthoDB" id="9802385at2"/>